<accession>A0A841GJD0</accession>
<dbReference type="SMART" id="SM01091">
    <property type="entry name" value="CorC_HlyC"/>
    <property type="match status" value="1"/>
</dbReference>
<evidence type="ECO:0000256" key="7">
    <source>
        <dbReference type="ARBA" id="ARBA00037273"/>
    </source>
</evidence>
<comment type="similarity">
    <text evidence="1">Belongs to the UPF0053 family.</text>
</comment>
<dbReference type="InterPro" id="IPR036318">
    <property type="entry name" value="FAD-bd_PCMH-like_sf"/>
</dbReference>
<dbReference type="AlphaFoldDB" id="A0A841GJD0"/>
<evidence type="ECO:0000256" key="3">
    <source>
        <dbReference type="ARBA" id="ARBA00022737"/>
    </source>
</evidence>
<dbReference type="InterPro" id="IPR044751">
    <property type="entry name" value="Ion_transp-like_CBS"/>
</dbReference>
<dbReference type="InterPro" id="IPR046342">
    <property type="entry name" value="CBS_dom_sf"/>
</dbReference>
<evidence type="ECO:0000256" key="4">
    <source>
        <dbReference type="ARBA" id="ARBA00022842"/>
    </source>
</evidence>
<keyword evidence="5 9" id="KW-0129">CBS domain</keyword>
<dbReference type="InterPro" id="IPR005170">
    <property type="entry name" value="Transptr-assoc_dom"/>
</dbReference>
<evidence type="ECO:0000313" key="12">
    <source>
        <dbReference type="Proteomes" id="UP000585721"/>
    </source>
</evidence>
<dbReference type="SUPFAM" id="SSF54631">
    <property type="entry name" value="CBS-domain pair"/>
    <property type="match status" value="1"/>
</dbReference>
<name>A0A841GJD0_9GAMM</name>
<dbReference type="NCBIfam" id="NF011675">
    <property type="entry name" value="PRK15094.1"/>
    <property type="match status" value="1"/>
</dbReference>
<feature type="domain" description="CBS" evidence="10">
    <location>
        <begin position="137"/>
        <end position="194"/>
    </location>
</feature>
<dbReference type="Gene3D" id="3.10.580.10">
    <property type="entry name" value="CBS-domain"/>
    <property type="match status" value="1"/>
</dbReference>
<dbReference type="Proteomes" id="UP000585721">
    <property type="component" value="Unassembled WGS sequence"/>
</dbReference>
<proteinExistence type="inferred from homology"/>
<comment type="function">
    <text evidence="7">Plays a role in the transport of magnesium and cobalt ions.</text>
</comment>
<dbReference type="Pfam" id="PF21917">
    <property type="entry name" value="NMB0537_N"/>
    <property type="match status" value="1"/>
</dbReference>
<dbReference type="InterPro" id="IPR054115">
    <property type="entry name" value="CorC_N"/>
</dbReference>
<keyword evidence="4" id="KW-0460">Magnesium</keyword>
<dbReference type="Gene3D" id="3.30.465.10">
    <property type="match status" value="1"/>
</dbReference>
<evidence type="ECO:0000256" key="2">
    <source>
        <dbReference type="ARBA" id="ARBA00022448"/>
    </source>
</evidence>
<protein>
    <recommendedName>
        <fullName evidence="8">Magnesium and cobalt efflux protein CorC</fullName>
    </recommendedName>
</protein>
<evidence type="ECO:0000259" key="10">
    <source>
        <dbReference type="PROSITE" id="PS51371"/>
    </source>
</evidence>
<keyword evidence="12" id="KW-1185">Reference proteome</keyword>
<dbReference type="RefSeq" id="WP_188026076.1">
    <property type="nucleotide sequence ID" value="NZ_JACHGR010000003.1"/>
</dbReference>
<dbReference type="CDD" id="cd04590">
    <property type="entry name" value="CBS_pair_CorC_HlyC_assoc"/>
    <property type="match status" value="1"/>
</dbReference>
<keyword evidence="6" id="KW-0170">Cobalt</keyword>
<dbReference type="SMART" id="SM00116">
    <property type="entry name" value="CBS"/>
    <property type="match status" value="2"/>
</dbReference>
<evidence type="ECO:0000256" key="8">
    <source>
        <dbReference type="ARBA" id="ARBA00040729"/>
    </source>
</evidence>
<organism evidence="11 12">
    <name type="scientific">Tolumonas osonensis</name>
    <dbReference type="NCBI Taxonomy" id="675874"/>
    <lineage>
        <taxon>Bacteria</taxon>
        <taxon>Pseudomonadati</taxon>
        <taxon>Pseudomonadota</taxon>
        <taxon>Gammaproteobacteria</taxon>
        <taxon>Aeromonadales</taxon>
        <taxon>Aeromonadaceae</taxon>
        <taxon>Tolumonas</taxon>
    </lineage>
</organism>
<dbReference type="Pfam" id="PF03471">
    <property type="entry name" value="CorC_HlyC"/>
    <property type="match status" value="1"/>
</dbReference>
<dbReference type="GO" id="GO:0050660">
    <property type="term" value="F:flavin adenine dinucleotide binding"/>
    <property type="evidence" value="ECO:0007669"/>
    <property type="project" value="InterPro"/>
</dbReference>
<dbReference type="SUPFAM" id="SSF56176">
    <property type="entry name" value="FAD-binding/transporter-associated domain-like"/>
    <property type="match status" value="1"/>
</dbReference>
<dbReference type="Pfam" id="PF00571">
    <property type="entry name" value="CBS"/>
    <property type="match status" value="2"/>
</dbReference>
<dbReference type="PROSITE" id="PS51371">
    <property type="entry name" value="CBS"/>
    <property type="match status" value="2"/>
</dbReference>
<evidence type="ECO:0000256" key="1">
    <source>
        <dbReference type="ARBA" id="ARBA00006337"/>
    </source>
</evidence>
<reference evidence="11 12" key="1">
    <citation type="submission" date="2020-08" db="EMBL/GenBank/DDBJ databases">
        <title>Genomic Encyclopedia of Type Strains, Phase IV (KMG-IV): sequencing the most valuable type-strain genomes for metagenomic binning, comparative biology and taxonomic classification.</title>
        <authorList>
            <person name="Goeker M."/>
        </authorList>
    </citation>
    <scope>NUCLEOTIDE SEQUENCE [LARGE SCALE GENOMIC DNA]</scope>
    <source>
        <strain evidence="11 12">DSM 22975</strain>
    </source>
</reference>
<evidence type="ECO:0000256" key="9">
    <source>
        <dbReference type="PROSITE-ProRule" id="PRU00703"/>
    </source>
</evidence>
<feature type="domain" description="CBS" evidence="10">
    <location>
        <begin position="71"/>
        <end position="134"/>
    </location>
</feature>
<keyword evidence="3" id="KW-0677">Repeat</keyword>
<dbReference type="EMBL" id="JACHGR010000003">
    <property type="protein sequence ID" value="MBB6055311.1"/>
    <property type="molecule type" value="Genomic_DNA"/>
</dbReference>
<dbReference type="FunFam" id="3.10.580.10:FF:000002">
    <property type="entry name" value="Magnesium/cobalt efflux protein CorC"/>
    <property type="match status" value="1"/>
</dbReference>
<keyword evidence="2" id="KW-0813">Transport</keyword>
<sequence>MSDEHSHTSHGSSRRKWLERLSHLFQGEPKDRNDLVEVIQDAEERDVIDEDTKEMIEGVLEVSELRVRDIMIPRTQMITIRRDQPVSAFLPLIIRSAHSRFPVISDDKDHVDGILLAKDLLPYGFGLTSEPFDFEKVLRPAVVVPESKRVDRLLKEFQQQRYHMAIVVDEFGSVSGLVTIEDILELIVGEIEDEYDEHNQEQLTIRALDERRFTLNALTPIEEFNEFFSCQFSDDEVDTIGGLVMHGFGHLPKRGESIDLSGFEFKILQVDRRRLIQLQVTIPEQRTDNELE</sequence>
<evidence type="ECO:0000256" key="6">
    <source>
        <dbReference type="ARBA" id="ARBA00023285"/>
    </source>
</evidence>
<evidence type="ECO:0000313" key="11">
    <source>
        <dbReference type="EMBL" id="MBB6055311.1"/>
    </source>
</evidence>
<dbReference type="PANTHER" id="PTHR22777:SF27">
    <property type="entry name" value="MAGNESIUM AND COBALT EFFLUX PROTEIN CORC"/>
    <property type="match status" value="1"/>
</dbReference>
<dbReference type="PANTHER" id="PTHR22777">
    <property type="entry name" value="HEMOLYSIN-RELATED"/>
    <property type="match status" value="1"/>
</dbReference>
<dbReference type="GO" id="GO:0005886">
    <property type="term" value="C:plasma membrane"/>
    <property type="evidence" value="ECO:0007669"/>
    <property type="project" value="TreeGrafter"/>
</dbReference>
<dbReference type="InterPro" id="IPR000644">
    <property type="entry name" value="CBS_dom"/>
</dbReference>
<dbReference type="InterPro" id="IPR016169">
    <property type="entry name" value="FAD-bd_PCMH_sub2"/>
</dbReference>
<comment type="caution">
    <text evidence="11">The sequence shown here is derived from an EMBL/GenBank/DDBJ whole genome shotgun (WGS) entry which is preliminary data.</text>
</comment>
<evidence type="ECO:0000256" key="5">
    <source>
        <dbReference type="ARBA" id="ARBA00023122"/>
    </source>
</evidence>
<gene>
    <name evidence="11" type="ORF">HNR75_001193</name>
</gene>